<sequence>MIRRPDTSEDNVNISNGGIKENNSLHIQPEFGVQTSFPNTAELVMDQGGQQVNTWRQGVSGSVDEIQATVDAIVNAASRNGAATATANATTTATATNSLILPNKPSSYTLLQATPPSANIANTRNPTLLLASSAPPATTPPTTLATLPLPNPNPTSSVPTPKKKEKVYCSFWIRRGECDYTQQGCLYKHEMPTDRETLKELGISIIPRWWREANAVSVGGSGWNERAGLGIGKEKERGMWRAGVAGKGAQGLGAEGQGIQELGPQGPPMQMPPMLPPPHSKGTEGMRTMVGAQLGGQLFLTAAHAAPVAVTPAASPVGLAFPRQTMGSRYSPPATTSTPVPAVTSSPSSALAPAPAPAPAYRQHYAPATLDGRSVQSSASSPVGVAPTGSRLSPPSPAVQIPESSATDGTPAESTAPTSAPDSGIVSSSQSIPIPSTPTSTQPQSSQLASSPPGPMHLPTYQPLTPSPPVRHSSSFLPAPVPQPKPLQPFDISNAVSTPPLVHRRLFVTPGQSQFVTAAPAESGSGTKVTSQNEGVKQRNQKPKAGQKDEVLVEFGEG</sequence>
<feature type="domain" description="C3H1-type" evidence="3">
    <location>
        <begin position="163"/>
        <end position="192"/>
    </location>
</feature>
<feature type="region of interest" description="Disordered" evidence="2">
    <location>
        <begin position="1"/>
        <end position="23"/>
    </location>
</feature>
<feature type="compositionally biased region" description="Polar residues" evidence="2">
    <location>
        <begin position="402"/>
        <end position="421"/>
    </location>
</feature>
<keyword evidence="1" id="KW-0862">Zinc</keyword>
<gene>
    <name evidence="4" type="ORF">FRX48_01777</name>
</gene>
<feature type="compositionally biased region" description="Polar residues" evidence="2">
    <location>
        <begin position="10"/>
        <end position="23"/>
    </location>
</feature>
<comment type="caution">
    <text evidence="4">The sequence shown here is derived from an EMBL/GenBank/DDBJ whole genome shotgun (WGS) entry which is preliminary data.</text>
</comment>
<feature type="compositionally biased region" description="Polar residues" evidence="2">
    <location>
        <begin position="524"/>
        <end position="535"/>
    </location>
</feature>
<feature type="region of interest" description="Disordered" evidence="2">
    <location>
        <begin position="517"/>
        <end position="558"/>
    </location>
</feature>
<feature type="compositionally biased region" description="Low complexity" evidence="2">
    <location>
        <begin position="423"/>
        <end position="451"/>
    </location>
</feature>
<reference evidence="4 5" key="1">
    <citation type="submission" date="2019-09" db="EMBL/GenBank/DDBJ databases">
        <title>The hologenome of the rock-dwelling lichen Lasallia pustulata.</title>
        <authorList>
            <person name="Greshake Tzovaras B."/>
            <person name="Segers F."/>
            <person name="Bicker A."/>
            <person name="Dal Grande F."/>
            <person name="Otte J."/>
            <person name="Hankeln T."/>
            <person name="Schmitt I."/>
            <person name="Ebersberger I."/>
        </authorList>
    </citation>
    <scope>NUCLEOTIDE SEQUENCE [LARGE SCALE GENOMIC DNA]</scope>
    <source>
        <strain evidence="4">A1-1</strain>
    </source>
</reference>
<name>A0A5M8Q247_9LECA</name>
<dbReference type="OrthoDB" id="5355510at2759"/>
<dbReference type="EMBL" id="VXIT01000002">
    <property type="protein sequence ID" value="KAA6415026.1"/>
    <property type="molecule type" value="Genomic_DNA"/>
</dbReference>
<dbReference type="InterPro" id="IPR000571">
    <property type="entry name" value="Znf_CCCH"/>
</dbReference>
<proteinExistence type="predicted"/>
<evidence type="ECO:0000256" key="2">
    <source>
        <dbReference type="SAM" id="MobiDB-lite"/>
    </source>
</evidence>
<evidence type="ECO:0000256" key="1">
    <source>
        <dbReference type="PROSITE-ProRule" id="PRU00723"/>
    </source>
</evidence>
<feature type="region of interest" description="Disordered" evidence="2">
    <location>
        <begin position="371"/>
        <end position="495"/>
    </location>
</feature>
<dbReference type="AlphaFoldDB" id="A0A5M8Q247"/>
<feature type="compositionally biased region" description="Low complexity" evidence="2">
    <location>
        <begin position="331"/>
        <end position="353"/>
    </location>
</feature>
<evidence type="ECO:0000313" key="4">
    <source>
        <dbReference type="EMBL" id="KAA6415026.1"/>
    </source>
</evidence>
<dbReference type="GO" id="GO:0008270">
    <property type="term" value="F:zinc ion binding"/>
    <property type="evidence" value="ECO:0007669"/>
    <property type="project" value="UniProtKB-KW"/>
</dbReference>
<feature type="zinc finger region" description="C3H1-type" evidence="1">
    <location>
        <begin position="163"/>
        <end position="192"/>
    </location>
</feature>
<protein>
    <recommendedName>
        <fullName evidence="3">C3H1-type domain-containing protein</fullName>
    </recommendedName>
</protein>
<evidence type="ECO:0000313" key="5">
    <source>
        <dbReference type="Proteomes" id="UP000324767"/>
    </source>
</evidence>
<dbReference type="PROSITE" id="PS50103">
    <property type="entry name" value="ZF_C3H1"/>
    <property type="match status" value="1"/>
</dbReference>
<evidence type="ECO:0000259" key="3">
    <source>
        <dbReference type="PROSITE" id="PS50103"/>
    </source>
</evidence>
<keyword evidence="1" id="KW-0863">Zinc-finger</keyword>
<feature type="region of interest" description="Disordered" evidence="2">
    <location>
        <begin position="135"/>
        <end position="161"/>
    </location>
</feature>
<feature type="compositionally biased region" description="Low complexity" evidence="2">
    <location>
        <begin position="135"/>
        <end position="160"/>
    </location>
</feature>
<dbReference type="Proteomes" id="UP000324767">
    <property type="component" value="Unassembled WGS sequence"/>
</dbReference>
<keyword evidence="1" id="KW-0479">Metal-binding</keyword>
<accession>A0A5M8Q247</accession>
<feature type="region of interest" description="Disordered" evidence="2">
    <location>
        <begin position="327"/>
        <end position="358"/>
    </location>
</feature>
<organism evidence="4 5">
    <name type="scientific">Lasallia pustulata</name>
    <dbReference type="NCBI Taxonomy" id="136370"/>
    <lineage>
        <taxon>Eukaryota</taxon>
        <taxon>Fungi</taxon>
        <taxon>Dikarya</taxon>
        <taxon>Ascomycota</taxon>
        <taxon>Pezizomycotina</taxon>
        <taxon>Lecanoromycetes</taxon>
        <taxon>OSLEUM clade</taxon>
        <taxon>Umbilicariomycetidae</taxon>
        <taxon>Umbilicariales</taxon>
        <taxon>Umbilicariaceae</taxon>
        <taxon>Lasallia</taxon>
    </lineage>
</organism>